<sequence length="617" mass="70716">MEKLSSPWIAEFSKQRQHGQHSIIYGNIYDQIIYRNNALTIEEFLNDYFQDANFEIIVSYSQLEGYKFKGKNNGKTSYEEFYNILKPNGPVKSYDPNKIIRVDKHDIAIADICKVLAQNRKASAAIINLGDLLTSQADHYTSEERTLLAVLKKATLKASLVPSNKETRRNTLIILGSDLKRIPEWVYLNNPYVGLVQVSLPSQDIRRHYTERILKNFYQDQSLTQNSNYESIVTNELADLTEGFRLFDIRSLTFTSIKHKIPLKPRNIWRLVDCYKFGKRADPWEALDLAKVENAQEMLSSRVIGQQKAVTTVTDILVRAKIGVTMDPEGSTGSRPKGVFFFVGPTGVGKTELAKALSQLVFGDEKAFTRFDMSEYKEQHAAEKLAGSPPGFVGYSEGGQLTNRVLENPYCILLFDEIEKAHPTVMDKFLQILEDGRLTDGKGQTAYFNQSIIIFTSNIGASSLLKTTDNLSQKNYEDIEDFFLSKVREYFLEKSRAEILNRLGENVVVFDILRSEHIQAISHKFLSYLQQSAFNKYKIELVFDESINHCLTQEMQKADNFLMGGRKIKNLLEKYVERPLNYWIFQKLDDLPNLANSKWTLSIDRQLKLLITPFLTK</sequence>
<keyword evidence="4" id="KW-0378">Hydrolase</keyword>
<dbReference type="PRINTS" id="PR00300">
    <property type="entry name" value="CLPPROTEASEA"/>
</dbReference>
<evidence type="ECO:0000256" key="2">
    <source>
        <dbReference type="ARBA" id="ARBA00022840"/>
    </source>
</evidence>
<dbReference type="PANTHER" id="PTHR11638">
    <property type="entry name" value="ATP-DEPENDENT CLP PROTEASE"/>
    <property type="match status" value="1"/>
</dbReference>
<dbReference type="SUPFAM" id="SSF52540">
    <property type="entry name" value="P-loop containing nucleoside triphosphate hydrolases"/>
    <property type="match status" value="1"/>
</dbReference>
<dbReference type="PATRIC" id="fig|423471.3.peg.5448"/>
<evidence type="ECO:0000313" key="4">
    <source>
        <dbReference type="EMBL" id="EHJ09389.1"/>
    </source>
</evidence>
<dbReference type="Proteomes" id="UP000003477">
    <property type="component" value="Unassembled WGS sequence"/>
</dbReference>
<keyword evidence="1" id="KW-0547">Nucleotide-binding</keyword>
<dbReference type="GO" id="GO:0005524">
    <property type="term" value="F:ATP binding"/>
    <property type="evidence" value="ECO:0007669"/>
    <property type="project" value="UniProtKB-KW"/>
</dbReference>
<dbReference type="AlphaFoldDB" id="G5JEJ2"/>
<proteinExistence type="predicted"/>
<dbReference type="InterPro" id="IPR003593">
    <property type="entry name" value="AAA+_ATPase"/>
</dbReference>
<dbReference type="RefSeq" id="WP_007313558.1">
    <property type="nucleotide sequence ID" value="NZ_AESD01001030.1"/>
</dbReference>
<feature type="domain" description="AAA+ ATPase" evidence="3">
    <location>
        <begin position="336"/>
        <end position="477"/>
    </location>
</feature>
<dbReference type="Gene3D" id="3.40.50.300">
    <property type="entry name" value="P-loop containing nucleotide triphosphate hydrolases"/>
    <property type="match status" value="1"/>
</dbReference>
<dbReference type="Pfam" id="PF07724">
    <property type="entry name" value="AAA_2"/>
    <property type="match status" value="1"/>
</dbReference>
<dbReference type="InterPro" id="IPR001270">
    <property type="entry name" value="ClpA/B"/>
</dbReference>
<dbReference type="GO" id="GO:0008233">
    <property type="term" value="F:peptidase activity"/>
    <property type="evidence" value="ECO:0007669"/>
    <property type="project" value="UniProtKB-KW"/>
</dbReference>
<name>G5JEJ2_CROWT</name>
<dbReference type="InterPro" id="IPR027417">
    <property type="entry name" value="P-loop_NTPase"/>
</dbReference>
<evidence type="ECO:0000256" key="1">
    <source>
        <dbReference type="ARBA" id="ARBA00022741"/>
    </source>
</evidence>
<dbReference type="SMART" id="SM00382">
    <property type="entry name" value="AAA"/>
    <property type="match status" value="1"/>
</dbReference>
<reference evidence="4 5" key="1">
    <citation type="journal article" date="2011" name="Front. Microbiol.">
        <title>Two Strains of Crocosphaera watsonii with Highly Conserved Genomes are Distinguished by Strain-Specific Features.</title>
        <authorList>
            <person name="Bench S.R."/>
            <person name="Ilikchyan I.N."/>
            <person name="Tripp H.J."/>
            <person name="Zehr J.P."/>
        </authorList>
    </citation>
    <scope>NUCLEOTIDE SEQUENCE [LARGE SCALE GENOMIC DNA]</scope>
    <source>
        <strain evidence="4 5">WH 0003</strain>
    </source>
</reference>
<protein>
    <submittedName>
        <fullName evidence="4">ATP-dependent Clp protease, ATP-binding subunit ClpC</fullName>
    </submittedName>
</protein>
<evidence type="ECO:0000259" key="3">
    <source>
        <dbReference type="SMART" id="SM00382"/>
    </source>
</evidence>
<dbReference type="InterPro" id="IPR003959">
    <property type="entry name" value="ATPase_AAA_core"/>
</dbReference>
<dbReference type="InterPro" id="IPR050130">
    <property type="entry name" value="ClpA_ClpB"/>
</dbReference>
<organism evidence="4 5">
    <name type="scientific">Crocosphaera watsonii WH 0003</name>
    <dbReference type="NCBI Taxonomy" id="423471"/>
    <lineage>
        <taxon>Bacteria</taxon>
        <taxon>Bacillati</taxon>
        <taxon>Cyanobacteriota</taxon>
        <taxon>Cyanophyceae</taxon>
        <taxon>Oscillatoriophycideae</taxon>
        <taxon>Chroococcales</taxon>
        <taxon>Aphanothecaceae</taxon>
        <taxon>Crocosphaera</taxon>
    </lineage>
</organism>
<keyword evidence="2 4" id="KW-0067">ATP-binding</keyword>
<dbReference type="GO" id="GO:0006508">
    <property type="term" value="P:proteolysis"/>
    <property type="evidence" value="ECO:0007669"/>
    <property type="project" value="UniProtKB-KW"/>
</dbReference>
<evidence type="ECO:0000313" key="5">
    <source>
        <dbReference type="Proteomes" id="UP000003477"/>
    </source>
</evidence>
<accession>G5JEJ2</accession>
<comment type="caution">
    <text evidence="4">The sequence shown here is derived from an EMBL/GenBank/DDBJ whole genome shotgun (WGS) entry which is preliminary data.</text>
</comment>
<dbReference type="PANTHER" id="PTHR11638:SF18">
    <property type="entry name" value="HEAT SHOCK PROTEIN 104"/>
    <property type="match status" value="1"/>
</dbReference>
<dbReference type="GO" id="GO:0016887">
    <property type="term" value="F:ATP hydrolysis activity"/>
    <property type="evidence" value="ECO:0007669"/>
    <property type="project" value="InterPro"/>
</dbReference>
<dbReference type="EMBL" id="AESD01001030">
    <property type="protein sequence ID" value="EHJ09389.1"/>
    <property type="molecule type" value="Genomic_DNA"/>
</dbReference>
<dbReference type="GeneID" id="88769117"/>
<dbReference type="Gene3D" id="1.10.8.60">
    <property type="match status" value="1"/>
</dbReference>
<dbReference type="GO" id="GO:0034605">
    <property type="term" value="P:cellular response to heat"/>
    <property type="evidence" value="ECO:0007669"/>
    <property type="project" value="TreeGrafter"/>
</dbReference>
<keyword evidence="4" id="KW-0645">Protease</keyword>
<dbReference type="GO" id="GO:0005737">
    <property type="term" value="C:cytoplasm"/>
    <property type="evidence" value="ECO:0007669"/>
    <property type="project" value="TreeGrafter"/>
</dbReference>
<gene>
    <name evidence="4" type="ORF">CWATWH0003_B179</name>
</gene>
<dbReference type="CDD" id="cd19499">
    <property type="entry name" value="RecA-like_ClpB_Hsp104-like"/>
    <property type="match status" value="1"/>
</dbReference>